<evidence type="ECO:0000313" key="5">
    <source>
        <dbReference type="Proteomes" id="UP000000927"/>
    </source>
</evidence>
<dbReference type="EMBL" id="CP002006">
    <property type="protein sequence ID" value="ADE81076.1"/>
    <property type="molecule type" value="Genomic_DNA"/>
</dbReference>
<dbReference type="Proteomes" id="UP000000927">
    <property type="component" value="Chromosome"/>
</dbReference>
<keyword evidence="2 4" id="KW-0808">Transferase</keyword>
<gene>
    <name evidence="4" type="ordered locus">PRU_1395</name>
</gene>
<keyword evidence="5" id="KW-1185">Reference proteome</keyword>
<dbReference type="CAZy" id="GT2">
    <property type="family name" value="Glycosyltransferase Family 2"/>
</dbReference>
<reference evidence="4 5" key="1">
    <citation type="journal article" date="2010" name="Microb. Ecol.">
        <title>Comparative genome analysis of Prevotella ruminicola and Prevotella bryantii: insights into their environmental niche.</title>
        <authorList>
            <consortium name="North American Consortium for Rumen Bacteria"/>
            <person name="Purushe J."/>
            <person name="Fouts D.E."/>
            <person name="Morrison M."/>
            <person name="White B.A."/>
            <person name="Mackie R.I."/>
            <person name="Coutinho P.M."/>
            <person name="Henrissat B."/>
            <person name="Nelson K.E."/>
        </authorList>
    </citation>
    <scope>NUCLEOTIDE SEQUENCE [LARGE SCALE GENOMIC DNA]</scope>
    <source>
        <strain evidence="5">ATCC 19189 / JCM 8958 / 23</strain>
    </source>
</reference>
<dbReference type="Gene3D" id="3.90.550.10">
    <property type="entry name" value="Spore Coat Polysaccharide Biosynthesis Protein SpsA, Chain A"/>
    <property type="match status" value="1"/>
</dbReference>
<sequence>MVKVSVIMPIYNVAPYLEEAFDSILNQSLKDIEVIAVNDGSTDNSEEIIKKYQQKDARIISFSQKNQGQSVARNLALQHATGEYIYMMDSDDVLTGPDVLLTCYEYAEKNHADFIFFDRDWLLEDKTDFSVSLHSTKYVEENKAYDGESLLNQLLDTTSYNCVVWLLLIRHDHLKRLGLEFYPGIIHEDELFTTVLMLSSSSIYCLKQSFVKHRVRSASTVGTKFTRRNMDCYLTVADELLRFSQNPIIHKFLRYTLSKVFYTGHFVPYKDKPAVFWRAMKSGYLKYIGLKSSLKFFTW</sequence>
<dbReference type="InterPro" id="IPR029044">
    <property type="entry name" value="Nucleotide-diphossugar_trans"/>
</dbReference>
<dbReference type="PANTHER" id="PTHR22916:SF51">
    <property type="entry name" value="GLYCOSYLTRANSFERASE EPSH-RELATED"/>
    <property type="match status" value="1"/>
</dbReference>
<dbReference type="eggNOG" id="COG1216">
    <property type="taxonomic scope" value="Bacteria"/>
</dbReference>
<dbReference type="EC" id="2.4.1.-" evidence="4"/>
<name>D5ESV2_XYLR2</name>
<evidence type="ECO:0000259" key="3">
    <source>
        <dbReference type="Pfam" id="PF00535"/>
    </source>
</evidence>
<dbReference type="STRING" id="264731.PRU_1395"/>
<organism evidence="4 5">
    <name type="scientific">Xylanibacter ruminicola (strain ATCC 19189 / DSM 19721 / CIP 105475 / JCM 8958 / 23)</name>
    <name type="common">Prevotella ruminicola</name>
    <dbReference type="NCBI Taxonomy" id="264731"/>
    <lineage>
        <taxon>Bacteria</taxon>
        <taxon>Pseudomonadati</taxon>
        <taxon>Bacteroidota</taxon>
        <taxon>Bacteroidia</taxon>
        <taxon>Bacteroidales</taxon>
        <taxon>Prevotellaceae</taxon>
        <taxon>Xylanibacter</taxon>
    </lineage>
</organism>
<feature type="domain" description="Glycosyltransferase 2-like" evidence="3">
    <location>
        <begin position="5"/>
        <end position="175"/>
    </location>
</feature>
<dbReference type="AlphaFoldDB" id="D5ESV2"/>
<dbReference type="GeneID" id="31500960"/>
<dbReference type="PANTHER" id="PTHR22916">
    <property type="entry name" value="GLYCOSYLTRANSFERASE"/>
    <property type="match status" value="1"/>
</dbReference>
<evidence type="ECO:0000256" key="2">
    <source>
        <dbReference type="ARBA" id="ARBA00022679"/>
    </source>
</evidence>
<protein>
    <submittedName>
        <fullName evidence="4">Glycosyltransferase, group 2 family</fullName>
        <ecNumber evidence="4">2.4.1.-</ecNumber>
    </submittedName>
</protein>
<dbReference type="SUPFAM" id="SSF53448">
    <property type="entry name" value="Nucleotide-diphospho-sugar transferases"/>
    <property type="match status" value="1"/>
</dbReference>
<dbReference type="CDD" id="cd00761">
    <property type="entry name" value="Glyco_tranf_GTA_type"/>
    <property type="match status" value="1"/>
</dbReference>
<dbReference type="Pfam" id="PF00535">
    <property type="entry name" value="Glycos_transf_2"/>
    <property type="match status" value="1"/>
</dbReference>
<evidence type="ECO:0000256" key="1">
    <source>
        <dbReference type="ARBA" id="ARBA00022676"/>
    </source>
</evidence>
<dbReference type="KEGG" id="pru:PRU_1395"/>
<dbReference type="HOGENOM" id="CLU_025996_25_1_10"/>
<accession>D5ESV2</accession>
<proteinExistence type="predicted"/>
<evidence type="ECO:0000313" key="4">
    <source>
        <dbReference type="EMBL" id="ADE81076.1"/>
    </source>
</evidence>
<dbReference type="InterPro" id="IPR001173">
    <property type="entry name" value="Glyco_trans_2-like"/>
</dbReference>
<dbReference type="RefSeq" id="WP_013063063.1">
    <property type="nucleotide sequence ID" value="NC_014033.1"/>
</dbReference>
<dbReference type="GO" id="GO:0016758">
    <property type="term" value="F:hexosyltransferase activity"/>
    <property type="evidence" value="ECO:0007669"/>
    <property type="project" value="UniProtKB-ARBA"/>
</dbReference>
<keyword evidence="1 4" id="KW-0328">Glycosyltransferase</keyword>